<name>A0A4R4EM60_9BACL</name>
<keyword evidence="5 9" id="KW-0560">Oxidoreductase</keyword>
<dbReference type="InterPro" id="IPR015896">
    <property type="entry name" value="4pyrrol_synth_GluRdtase_dimer"/>
</dbReference>
<evidence type="ECO:0000259" key="18">
    <source>
        <dbReference type="Pfam" id="PF05201"/>
    </source>
</evidence>
<evidence type="ECO:0000256" key="2">
    <source>
        <dbReference type="ARBA" id="ARBA00005916"/>
    </source>
</evidence>
<evidence type="ECO:0000256" key="11">
    <source>
        <dbReference type="PIRSR" id="PIRSR000445-2"/>
    </source>
</evidence>
<feature type="binding site" evidence="9 11">
    <location>
        <begin position="114"/>
        <end position="116"/>
    </location>
    <ligand>
        <name>substrate</name>
    </ligand>
</feature>
<evidence type="ECO:0000256" key="7">
    <source>
        <dbReference type="ARBA" id="ARBA00047464"/>
    </source>
</evidence>
<dbReference type="PANTHER" id="PTHR43013">
    <property type="entry name" value="GLUTAMYL-TRNA REDUCTASE"/>
    <property type="match status" value="1"/>
</dbReference>
<comment type="function">
    <text evidence="9">Catalyzes the NADPH-dependent reduction of glutamyl-tRNA(Glu) to glutamate 1-semialdehyde (GSA).</text>
</comment>
<feature type="domain" description="Quinate/shikimate 5-dehydrogenase/glutamyl-tRNA reductase" evidence="17">
    <location>
        <begin position="174"/>
        <end position="304"/>
    </location>
</feature>
<dbReference type="GO" id="GO:0019353">
    <property type="term" value="P:protoporphyrinogen IX biosynthetic process from glutamate"/>
    <property type="evidence" value="ECO:0007669"/>
    <property type="project" value="TreeGrafter"/>
</dbReference>
<dbReference type="Gene3D" id="3.30.460.30">
    <property type="entry name" value="Glutamyl-tRNA reductase, N-terminal domain"/>
    <property type="match status" value="1"/>
</dbReference>
<evidence type="ECO:0000259" key="17">
    <source>
        <dbReference type="Pfam" id="PF01488"/>
    </source>
</evidence>
<gene>
    <name evidence="9" type="primary">hemA</name>
    <name evidence="19" type="ORF">E0485_02360</name>
</gene>
<evidence type="ECO:0000256" key="14">
    <source>
        <dbReference type="RuleBase" id="RU000584"/>
    </source>
</evidence>
<dbReference type="OrthoDB" id="110209at2"/>
<accession>A0A4R4EM60</accession>
<dbReference type="InterPro" id="IPR036291">
    <property type="entry name" value="NAD(P)-bd_dom_sf"/>
</dbReference>
<dbReference type="CDD" id="cd05213">
    <property type="entry name" value="NAD_bind_Glutamyl_tRNA_reduct"/>
    <property type="match status" value="1"/>
</dbReference>
<evidence type="ECO:0000256" key="13">
    <source>
        <dbReference type="PIRSR" id="PIRSR000445-4"/>
    </source>
</evidence>
<evidence type="ECO:0000256" key="6">
    <source>
        <dbReference type="ARBA" id="ARBA00023244"/>
    </source>
</evidence>
<comment type="subunit">
    <text evidence="9">Homodimer.</text>
</comment>
<evidence type="ECO:0000256" key="4">
    <source>
        <dbReference type="ARBA" id="ARBA00022857"/>
    </source>
</evidence>
<dbReference type="InterPro" id="IPR015895">
    <property type="entry name" value="4pyrrol_synth_GluRdtase_N"/>
</dbReference>
<comment type="similarity">
    <text evidence="2 9 14">Belongs to the glutamyl-tRNA reductase family.</text>
</comment>
<dbReference type="Pfam" id="PF00745">
    <property type="entry name" value="GlutR_dimer"/>
    <property type="match status" value="1"/>
</dbReference>
<evidence type="ECO:0000259" key="16">
    <source>
        <dbReference type="Pfam" id="PF00745"/>
    </source>
</evidence>
<comment type="catalytic activity">
    <reaction evidence="7 9 14">
        <text>(S)-4-amino-5-oxopentanoate + tRNA(Glu) + NADP(+) = L-glutamyl-tRNA(Glu) + NADPH + H(+)</text>
        <dbReference type="Rhea" id="RHEA:12344"/>
        <dbReference type="Rhea" id="RHEA-COMP:9663"/>
        <dbReference type="Rhea" id="RHEA-COMP:9680"/>
        <dbReference type="ChEBI" id="CHEBI:15378"/>
        <dbReference type="ChEBI" id="CHEBI:57501"/>
        <dbReference type="ChEBI" id="CHEBI:57783"/>
        <dbReference type="ChEBI" id="CHEBI:58349"/>
        <dbReference type="ChEBI" id="CHEBI:78442"/>
        <dbReference type="ChEBI" id="CHEBI:78520"/>
        <dbReference type="EC" id="1.2.1.70"/>
    </reaction>
</comment>
<dbReference type="EC" id="1.2.1.70" evidence="3 9"/>
<evidence type="ECO:0000256" key="9">
    <source>
        <dbReference type="HAMAP-Rule" id="MF_00087"/>
    </source>
</evidence>
<feature type="region of interest" description="Disordered" evidence="15">
    <location>
        <begin position="427"/>
        <end position="449"/>
    </location>
</feature>
<evidence type="ECO:0000256" key="10">
    <source>
        <dbReference type="PIRSR" id="PIRSR000445-1"/>
    </source>
</evidence>
<feature type="binding site" evidence="9 12">
    <location>
        <begin position="189"/>
        <end position="194"/>
    </location>
    <ligand>
        <name>NADP(+)</name>
        <dbReference type="ChEBI" id="CHEBI:58349"/>
    </ligand>
</feature>
<dbReference type="InterPro" id="IPR036453">
    <property type="entry name" value="GluRdtase_dimer_dom_sf"/>
</dbReference>
<dbReference type="GO" id="GO:0008883">
    <property type="term" value="F:glutamyl-tRNA reductase activity"/>
    <property type="evidence" value="ECO:0007669"/>
    <property type="project" value="UniProtKB-UniRule"/>
</dbReference>
<dbReference type="FunFam" id="3.30.460.30:FF:000001">
    <property type="entry name" value="Glutamyl-tRNA reductase"/>
    <property type="match status" value="1"/>
</dbReference>
<evidence type="ECO:0000256" key="1">
    <source>
        <dbReference type="ARBA" id="ARBA00005059"/>
    </source>
</evidence>
<dbReference type="PROSITE" id="PS00747">
    <property type="entry name" value="GLUTR"/>
    <property type="match status" value="1"/>
</dbReference>
<comment type="miscellaneous">
    <text evidence="9">During catalysis, the active site Cys acts as a nucleophile attacking the alpha-carbonyl group of tRNA-bound glutamate with the formation of a thioester intermediate between enzyme and glutamate, and the concomitant release of tRNA(Glu). The thioester intermediate is finally reduced by direct hydride transfer from NADPH, to form the product GSA.</text>
</comment>
<dbReference type="NCBIfam" id="TIGR01035">
    <property type="entry name" value="hemA"/>
    <property type="match status" value="1"/>
</dbReference>
<dbReference type="Pfam" id="PF01488">
    <property type="entry name" value="Shikimate_DH"/>
    <property type="match status" value="1"/>
</dbReference>
<comment type="caution">
    <text evidence="19">The sequence shown here is derived from an EMBL/GenBank/DDBJ whole genome shotgun (WGS) entry which is preliminary data.</text>
</comment>
<dbReference type="InterPro" id="IPR018214">
    <property type="entry name" value="GluRdtase_CS"/>
</dbReference>
<dbReference type="Proteomes" id="UP000295418">
    <property type="component" value="Unassembled WGS sequence"/>
</dbReference>
<dbReference type="FunFam" id="3.40.50.720:FF:000031">
    <property type="entry name" value="Glutamyl-tRNA reductase"/>
    <property type="match status" value="1"/>
</dbReference>
<sequence>MQIVVVGMNYRTAPVDLREKFTISSDRLPQALLDFKNTKGILECVIVATCNRTEIYAVVNRSNSCVEDISGFMEDQFEIPKKQFRNYIYMLEKEEAIQHLFRVASGLDSMIVGETQILGQVKDAFFLAQKLHMTSTIFNGLFKQAITFAKRAYSETTIGDHPISVSYAAVESGRQVLGTYLGKKAMVIGAGEMSELTIKHLCASGIEDVYVINRTYEHAVKLAEQCGGTPFPWDQMLDCIREADIVISSTSAANYVVTKDMLAAIVTERENRPLYLMDIAVPRDFDPAIAQLPNVYLRDIDDLQLLVEKNLSKRRDEAKKIEAQIESQLSEFEAWMQSLEVVPVIQALHSKAKVLHEETLDSLFKKLPDLDEREMKVIRKLTKSIVNQILQDPILRIKEMSTEENKEEALSFFTKIFALEEHMHAYDQSGNQTERTSVDTNRASVGTLA</sequence>
<organism evidence="19 20">
    <name type="scientific">Paenibacillus albiflavus</name>
    <dbReference type="NCBI Taxonomy" id="2545760"/>
    <lineage>
        <taxon>Bacteria</taxon>
        <taxon>Bacillati</taxon>
        <taxon>Bacillota</taxon>
        <taxon>Bacilli</taxon>
        <taxon>Bacillales</taxon>
        <taxon>Paenibacillaceae</taxon>
        <taxon>Paenibacillus</taxon>
    </lineage>
</organism>
<evidence type="ECO:0000256" key="3">
    <source>
        <dbReference type="ARBA" id="ARBA00012970"/>
    </source>
</evidence>
<dbReference type="SUPFAM" id="SSF51735">
    <property type="entry name" value="NAD(P)-binding Rossmann-fold domains"/>
    <property type="match status" value="1"/>
</dbReference>
<evidence type="ECO:0000256" key="15">
    <source>
        <dbReference type="SAM" id="MobiDB-lite"/>
    </source>
</evidence>
<dbReference type="Gene3D" id="3.40.50.720">
    <property type="entry name" value="NAD(P)-binding Rossmann-like Domain"/>
    <property type="match status" value="1"/>
</dbReference>
<evidence type="ECO:0000256" key="5">
    <source>
        <dbReference type="ARBA" id="ARBA00023002"/>
    </source>
</evidence>
<feature type="binding site" evidence="9 11">
    <location>
        <begin position="49"/>
        <end position="52"/>
    </location>
    <ligand>
        <name>substrate</name>
    </ligand>
</feature>
<proteinExistence type="inferred from homology"/>
<evidence type="ECO:0000313" key="19">
    <source>
        <dbReference type="EMBL" id="TCZ81139.1"/>
    </source>
</evidence>
<evidence type="ECO:0000256" key="8">
    <source>
        <dbReference type="ARBA" id="ARBA00068659"/>
    </source>
</evidence>
<dbReference type="AlphaFoldDB" id="A0A4R4EM60"/>
<dbReference type="PANTHER" id="PTHR43013:SF1">
    <property type="entry name" value="GLUTAMYL-TRNA REDUCTASE"/>
    <property type="match status" value="1"/>
</dbReference>
<dbReference type="SUPFAM" id="SSF69075">
    <property type="entry name" value="Glutamyl tRNA-reductase dimerization domain"/>
    <property type="match status" value="1"/>
</dbReference>
<feature type="domain" description="Glutamyl-tRNA reductase N-terminal" evidence="18">
    <location>
        <begin position="6"/>
        <end position="156"/>
    </location>
</feature>
<dbReference type="InterPro" id="IPR000343">
    <property type="entry name" value="4pyrrol_synth_GluRdtase"/>
</dbReference>
<feature type="binding site" evidence="9 11">
    <location>
        <position position="109"/>
    </location>
    <ligand>
        <name>substrate</name>
    </ligand>
</feature>
<dbReference type="InterPro" id="IPR036343">
    <property type="entry name" value="GluRdtase_N_sf"/>
</dbReference>
<feature type="binding site" evidence="9 11">
    <location>
        <position position="120"/>
    </location>
    <ligand>
        <name>substrate</name>
    </ligand>
</feature>
<reference evidence="19 20" key="1">
    <citation type="submission" date="2019-03" db="EMBL/GenBank/DDBJ databases">
        <authorList>
            <person name="Kim M.K.M."/>
        </authorList>
    </citation>
    <scope>NUCLEOTIDE SEQUENCE [LARGE SCALE GENOMIC DNA]</scope>
    <source>
        <strain evidence="19 20">18JY21-1</strain>
    </source>
</reference>
<dbReference type="GO" id="GO:0050661">
    <property type="term" value="F:NADP binding"/>
    <property type="evidence" value="ECO:0007669"/>
    <property type="project" value="InterPro"/>
</dbReference>
<feature type="compositionally biased region" description="Polar residues" evidence="15">
    <location>
        <begin position="428"/>
        <end position="449"/>
    </location>
</feature>
<comment type="pathway">
    <text evidence="1 9 14">Porphyrin-containing compound metabolism; protoporphyrin-IX biosynthesis; 5-aminolevulinate from L-glutamyl-tRNA(Glu): step 1/2.</text>
</comment>
<dbReference type="InterPro" id="IPR006151">
    <property type="entry name" value="Shikm_DH/Glu-tRNA_Rdtase"/>
</dbReference>
<dbReference type="PIRSF" id="PIRSF000445">
    <property type="entry name" value="4pyrrol_synth_GluRdtase"/>
    <property type="match status" value="1"/>
</dbReference>
<feature type="site" description="Important for activity" evidence="9 13">
    <location>
        <position position="99"/>
    </location>
</feature>
<dbReference type="SUPFAM" id="SSF69742">
    <property type="entry name" value="Glutamyl tRNA-reductase catalytic, N-terminal domain"/>
    <property type="match status" value="1"/>
</dbReference>
<dbReference type="RefSeq" id="WP_132416137.1">
    <property type="nucleotide sequence ID" value="NZ_SKFG01000001.1"/>
</dbReference>
<evidence type="ECO:0000313" key="20">
    <source>
        <dbReference type="Proteomes" id="UP000295418"/>
    </source>
</evidence>
<evidence type="ECO:0000256" key="12">
    <source>
        <dbReference type="PIRSR" id="PIRSR000445-3"/>
    </source>
</evidence>
<dbReference type="HAMAP" id="MF_00087">
    <property type="entry name" value="Glu_tRNA_reductase"/>
    <property type="match status" value="1"/>
</dbReference>
<feature type="active site" description="Nucleophile" evidence="9 10">
    <location>
        <position position="50"/>
    </location>
</feature>
<feature type="domain" description="Tetrapyrrole biosynthesis glutamyl-tRNA reductase dimerisation" evidence="16">
    <location>
        <begin position="320"/>
        <end position="419"/>
    </location>
</feature>
<keyword evidence="20" id="KW-1185">Reference proteome</keyword>
<keyword evidence="6 9" id="KW-0627">Porphyrin biosynthesis</keyword>
<keyword evidence="4 9" id="KW-0521">NADP</keyword>
<dbReference type="Pfam" id="PF05201">
    <property type="entry name" value="GlutR_N"/>
    <property type="match status" value="1"/>
</dbReference>
<dbReference type="UniPathway" id="UPA00251">
    <property type="reaction ID" value="UER00316"/>
</dbReference>
<comment type="domain">
    <text evidence="9">Possesses an unusual extended V-shaped dimeric structure with each monomer consisting of three distinct domains arranged along a curved 'spinal' alpha-helix. The N-terminal catalytic domain specifically recognizes the glutamate moiety of the substrate. The second domain is the NADPH-binding domain, and the third C-terminal domain is responsible for dimerization.</text>
</comment>
<dbReference type="EMBL" id="SKFG01000001">
    <property type="protein sequence ID" value="TCZ81139.1"/>
    <property type="molecule type" value="Genomic_DNA"/>
</dbReference>
<protein>
    <recommendedName>
        <fullName evidence="8 9">Glutamyl-tRNA reductase</fullName>
        <shortName evidence="9">GluTR</shortName>
        <ecNumber evidence="3 9">1.2.1.70</ecNumber>
    </recommendedName>
</protein>